<reference evidence="7 8" key="2">
    <citation type="journal article" date="2019" name="G3 (Bethesda)">
        <title>Hybrid Assembly of the Genome of the Entomopathogenic Nematode Steinernema carpocapsae Identifies the X-Chromosome.</title>
        <authorList>
            <person name="Serra L."/>
            <person name="Macchietto M."/>
            <person name="Macias-Munoz A."/>
            <person name="McGill C.J."/>
            <person name="Rodriguez I.M."/>
            <person name="Rodriguez B."/>
            <person name="Murad R."/>
            <person name="Mortazavi A."/>
        </authorList>
    </citation>
    <scope>NUCLEOTIDE SEQUENCE [LARGE SCALE GENOMIC DNA]</scope>
    <source>
        <strain evidence="7 8">ALL</strain>
    </source>
</reference>
<dbReference type="CDD" id="cd00637">
    <property type="entry name" value="7tm_classA_rhodopsin-like"/>
    <property type="match status" value="1"/>
</dbReference>
<dbReference type="PANTHER" id="PTHR23017">
    <property type="entry name" value="SERPENTINE RECEPTOR, CLASS X"/>
    <property type="match status" value="1"/>
</dbReference>
<keyword evidence="2 5" id="KW-0812">Transmembrane</keyword>
<evidence type="ECO:0000256" key="4">
    <source>
        <dbReference type="ARBA" id="ARBA00023136"/>
    </source>
</evidence>
<evidence type="ECO:0000256" key="2">
    <source>
        <dbReference type="ARBA" id="ARBA00022692"/>
    </source>
</evidence>
<dbReference type="Proteomes" id="UP000298663">
    <property type="component" value="Unassembled WGS sequence"/>
</dbReference>
<proteinExistence type="predicted"/>
<comment type="caution">
    <text evidence="7">The sequence shown here is derived from an EMBL/GenBank/DDBJ whole genome shotgun (WGS) entry which is preliminary data.</text>
</comment>
<dbReference type="GO" id="GO:0016020">
    <property type="term" value="C:membrane"/>
    <property type="evidence" value="ECO:0007669"/>
    <property type="project" value="UniProtKB-SubCell"/>
</dbReference>
<dbReference type="OrthoDB" id="5874085at2759"/>
<evidence type="ECO:0000256" key="3">
    <source>
        <dbReference type="ARBA" id="ARBA00022989"/>
    </source>
</evidence>
<dbReference type="SUPFAM" id="SSF81321">
    <property type="entry name" value="Family A G protein-coupled receptor-like"/>
    <property type="match status" value="1"/>
</dbReference>
<feature type="transmembrane region" description="Helical" evidence="5">
    <location>
        <begin position="6"/>
        <end position="22"/>
    </location>
</feature>
<reference evidence="7 8" key="1">
    <citation type="journal article" date="2015" name="Genome Biol.">
        <title>Comparative genomics of Steinernema reveals deeply conserved gene regulatory networks.</title>
        <authorList>
            <person name="Dillman A.R."/>
            <person name="Macchietto M."/>
            <person name="Porter C.F."/>
            <person name="Rogers A."/>
            <person name="Williams B."/>
            <person name="Antoshechkin I."/>
            <person name="Lee M.M."/>
            <person name="Goodwin Z."/>
            <person name="Lu X."/>
            <person name="Lewis E.E."/>
            <person name="Goodrich-Blair H."/>
            <person name="Stock S.P."/>
            <person name="Adams B.J."/>
            <person name="Sternberg P.W."/>
            <person name="Mortazavi A."/>
        </authorList>
    </citation>
    <scope>NUCLEOTIDE SEQUENCE [LARGE SCALE GENOMIC DNA]</scope>
    <source>
        <strain evidence="7 8">ALL</strain>
    </source>
</reference>
<organism evidence="7 8">
    <name type="scientific">Steinernema carpocapsae</name>
    <name type="common">Entomopathogenic nematode</name>
    <dbReference type="NCBI Taxonomy" id="34508"/>
    <lineage>
        <taxon>Eukaryota</taxon>
        <taxon>Metazoa</taxon>
        <taxon>Ecdysozoa</taxon>
        <taxon>Nematoda</taxon>
        <taxon>Chromadorea</taxon>
        <taxon>Rhabditida</taxon>
        <taxon>Tylenchina</taxon>
        <taxon>Panagrolaimomorpha</taxon>
        <taxon>Strongyloidoidea</taxon>
        <taxon>Steinernematidae</taxon>
        <taxon>Steinernema</taxon>
    </lineage>
</organism>
<evidence type="ECO:0000256" key="1">
    <source>
        <dbReference type="ARBA" id="ARBA00004370"/>
    </source>
</evidence>
<evidence type="ECO:0000256" key="5">
    <source>
        <dbReference type="SAM" id="Phobius"/>
    </source>
</evidence>
<dbReference type="AlphaFoldDB" id="A0A4U5NCW8"/>
<feature type="domain" description="G-protein coupled receptors family 1 profile" evidence="6">
    <location>
        <begin position="84"/>
        <end position="167"/>
    </location>
</feature>
<dbReference type="Gene3D" id="1.20.1070.10">
    <property type="entry name" value="Rhodopsin 7-helix transmembrane proteins"/>
    <property type="match status" value="1"/>
</dbReference>
<feature type="transmembrane region" description="Helical" evidence="5">
    <location>
        <begin position="111"/>
        <end position="130"/>
    </location>
</feature>
<protein>
    <recommendedName>
        <fullName evidence="6">G-protein coupled receptors family 1 profile domain-containing protein</fullName>
    </recommendedName>
</protein>
<keyword evidence="8" id="KW-1185">Reference proteome</keyword>
<dbReference type="Pfam" id="PF10328">
    <property type="entry name" value="7TM_GPCR_Srx"/>
    <property type="match status" value="1"/>
</dbReference>
<name>A0A4U5NCW8_STECR</name>
<evidence type="ECO:0000313" key="7">
    <source>
        <dbReference type="EMBL" id="TKR80678.1"/>
    </source>
</evidence>
<feature type="transmembrane region" description="Helical" evidence="5">
    <location>
        <begin position="74"/>
        <end position="99"/>
    </location>
</feature>
<dbReference type="PROSITE" id="PS50262">
    <property type="entry name" value="G_PROTEIN_RECEP_F1_2"/>
    <property type="match status" value="1"/>
</dbReference>
<dbReference type="PANTHER" id="PTHR23017:SF3">
    <property type="entry name" value="G-PROTEIN COUPLED RECEPTORS FAMILY 1 PROFILE DOMAIN-CONTAINING PROTEIN"/>
    <property type="match status" value="1"/>
</dbReference>
<comment type="subcellular location">
    <subcellularLocation>
        <location evidence="1">Membrane</location>
    </subcellularLocation>
</comment>
<dbReference type="InterPro" id="IPR017452">
    <property type="entry name" value="GPCR_Rhodpsn_7TM"/>
</dbReference>
<evidence type="ECO:0000313" key="8">
    <source>
        <dbReference type="Proteomes" id="UP000298663"/>
    </source>
</evidence>
<accession>A0A4U5NCW8</accession>
<gene>
    <name evidence="7" type="ORF">L596_014712</name>
</gene>
<keyword evidence="3 5" id="KW-1133">Transmembrane helix</keyword>
<sequence length="167" mass="19251">MFLLALFGLVFNELGLFMLFRFQNLRQSAFGKLCSSHTIANIGVLLVFAFWAAPMTYLQSPLPGLFAGKKFGQLNIMFLLCSNVLVIAVNRFVAIFKPFLYHKLFSNRTTFFFIAFVWGAAFAHVLPYFWDDCYIAFHTSEYLWKFAETPCGYVISQYTDFAWESST</sequence>
<dbReference type="InterPro" id="IPR019430">
    <property type="entry name" value="7TM_GPCR_serpentine_rcpt_Srx"/>
</dbReference>
<evidence type="ECO:0000259" key="6">
    <source>
        <dbReference type="PROSITE" id="PS50262"/>
    </source>
</evidence>
<dbReference type="EMBL" id="AZBU02000004">
    <property type="protein sequence ID" value="TKR80678.1"/>
    <property type="molecule type" value="Genomic_DNA"/>
</dbReference>
<feature type="transmembrane region" description="Helical" evidence="5">
    <location>
        <begin position="34"/>
        <end position="54"/>
    </location>
</feature>
<keyword evidence="4 5" id="KW-0472">Membrane</keyword>